<reference evidence="2 3" key="1">
    <citation type="journal article" date="2023" name="Plants (Basel)">
        <title>Bridging the Gap: Combining Genomics and Transcriptomics Approaches to Understand Stylosanthes scabra, an Orphan Legume from the Brazilian Caatinga.</title>
        <authorList>
            <person name="Ferreira-Neto J.R.C."/>
            <person name="da Silva M.D."/>
            <person name="Binneck E."/>
            <person name="de Melo N.F."/>
            <person name="da Silva R.H."/>
            <person name="de Melo A.L.T.M."/>
            <person name="Pandolfi V."/>
            <person name="Bustamante F.O."/>
            <person name="Brasileiro-Vidal A.C."/>
            <person name="Benko-Iseppon A.M."/>
        </authorList>
    </citation>
    <scope>NUCLEOTIDE SEQUENCE [LARGE SCALE GENOMIC DNA]</scope>
    <source>
        <tissue evidence="2">Leaves</tissue>
    </source>
</reference>
<feature type="compositionally biased region" description="Acidic residues" evidence="1">
    <location>
        <begin position="9"/>
        <end position="36"/>
    </location>
</feature>
<dbReference type="Proteomes" id="UP001341840">
    <property type="component" value="Unassembled WGS sequence"/>
</dbReference>
<proteinExistence type="predicted"/>
<organism evidence="2 3">
    <name type="scientific">Stylosanthes scabra</name>
    <dbReference type="NCBI Taxonomy" id="79078"/>
    <lineage>
        <taxon>Eukaryota</taxon>
        <taxon>Viridiplantae</taxon>
        <taxon>Streptophyta</taxon>
        <taxon>Embryophyta</taxon>
        <taxon>Tracheophyta</taxon>
        <taxon>Spermatophyta</taxon>
        <taxon>Magnoliopsida</taxon>
        <taxon>eudicotyledons</taxon>
        <taxon>Gunneridae</taxon>
        <taxon>Pentapetalae</taxon>
        <taxon>rosids</taxon>
        <taxon>fabids</taxon>
        <taxon>Fabales</taxon>
        <taxon>Fabaceae</taxon>
        <taxon>Papilionoideae</taxon>
        <taxon>50 kb inversion clade</taxon>
        <taxon>dalbergioids sensu lato</taxon>
        <taxon>Dalbergieae</taxon>
        <taxon>Pterocarpus clade</taxon>
        <taxon>Stylosanthes</taxon>
    </lineage>
</organism>
<evidence type="ECO:0000313" key="2">
    <source>
        <dbReference type="EMBL" id="MED6167162.1"/>
    </source>
</evidence>
<gene>
    <name evidence="2" type="ORF">PIB30_000413</name>
</gene>
<protein>
    <submittedName>
        <fullName evidence="2">Uncharacterized protein</fullName>
    </submittedName>
</protein>
<keyword evidence="3" id="KW-1185">Reference proteome</keyword>
<comment type="caution">
    <text evidence="2">The sequence shown here is derived from an EMBL/GenBank/DDBJ whole genome shotgun (WGS) entry which is preliminary data.</text>
</comment>
<feature type="region of interest" description="Disordered" evidence="1">
    <location>
        <begin position="1"/>
        <end position="37"/>
    </location>
</feature>
<accession>A0ABU6V135</accession>
<evidence type="ECO:0000256" key="1">
    <source>
        <dbReference type="SAM" id="MobiDB-lite"/>
    </source>
</evidence>
<dbReference type="EMBL" id="JASCZI010151036">
    <property type="protein sequence ID" value="MED6167162.1"/>
    <property type="molecule type" value="Genomic_DNA"/>
</dbReference>
<evidence type="ECO:0000313" key="3">
    <source>
        <dbReference type="Proteomes" id="UP001341840"/>
    </source>
</evidence>
<sequence length="159" mass="18574">MEKRAINNEENEETDDIENDAEESFTCEDEEDEDIEEAKNTLQACEKDEFTFNEDEDALLAKMTNKKKNNGKRRHKKMHLQAGLKLSKRLLMPVGRVRPSEDFVDELFKDQSTRTRKEHFSFHKNLQYSSDLRGTTERGWTCKATPTLKSDRENTLAVL</sequence>
<name>A0ABU6V135_9FABA</name>